<keyword evidence="3" id="KW-1185">Reference proteome</keyword>
<organism evidence="2 3">
    <name type="scientific">Linum trigynum</name>
    <dbReference type="NCBI Taxonomy" id="586398"/>
    <lineage>
        <taxon>Eukaryota</taxon>
        <taxon>Viridiplantae</taxon>
        <taxon>Streptophyta</taxon>
        <taxon>Embryophyta</taxon>
        <taxon>Tracheophyta</taxon>
        <taxon>Spermatophyta</taxon>
        <taxon>Magnoliopsida</taxon>
        <taxon>eudicotyledons</taxon>
        <taxon>Gunneridae</taxon>
        <taxon>Pentapetalae</taxon>
        <taxon>rosids</taxon>
        <taxon>fabids</taxon>
        <taxon>Malpighiales</taxon>
        <taxon>Linaceae</taxon>
        <taxon>Linum</taxon>
    </lineage>
</organism>
<dbReference type="AlphaFoldDB" id="A0AAV2F482"/>
<feature type="region of interest" description="Disordered" evidence="1">
    <location>
        <begin position="1"/>
        <end position="38"/>
    </location>
</feature>
<proteinExistence type="predicted"/>
<dbReference type="Proteomes" id="UP001497516">
    <property type="component" value="Chromosome 6"/>
</dbReference>
<evidence type="ECO:0000313" key="2">
    <source>
        <dbReference type="EMBL" id="CAL1392959.1"/>
    </source>
</evidence>
<evidence type="ECO:0000313" key="3">
    <source>
        <dbReference type="Proteomes" id="UP001497516"/>
    </source>
</evidence>
<sequence>MDFGRWAAEGGRSRPRRRRRGVGRRGGDGEELADLGDDGGELEGDIWDQIWTFSGRNRRSRWHLIWTCSGQNRRSVLR</sequence>
<reference evidence="2 3" key="1">
    <citation type="submission" date="2024-04" db="EMBL/GenBank/DDBJ databases">
        <authorList>
            <person name="Fracassetti M."/>
        </authorList>
    </citation>
    <scope>NUCLEOTIDE SEQUENCE [LARGE SCALE GENOMIC DNA]</scope>
</reference>
<feature type="compositionally biased region" description="Acidic residues" evidence="1">
    <location>
        <begin position="29"/>
        <end position="38"/>
    </location>
</feature>
<name>A0AAV2F482_9ROSI</name>
<accession>A0AAV2F482</accession>
<feature type="compositionally biased region" description="Basic residues" evidence="1">
    <location>
        <begin position="13"/>
        <end position="23"/>
    </location>
</feature>
<protein>
    <submittedName>
        <fullName evidence="2">Uncharacterized protein</fullName>
    </submittedName>
</protein>
<evidence type="ECO:0000256" key="1">
    <source>
        <dbReference type="SAM" id="MobiDB-lite"/>
    </source>
</evidence>
<dbReference type="EMBL" id="OZ034819">
    <property type="protein sequence ID" value="CAL1392959.1"/>
    <property type="molecule type" value="Genomic_DNA"/>
</dbReference>
<gene>
    <name evidence="2" type="ORF">LTRI10_LOCUS33571</name>
</gene>